<dbReference type="EMBL" id="ACKY01000019">
    <property type="protein sequence ID" value="EEV89476.1"/>
    <property type="molecule type" value="Genomic_DNA"/>
</dbReference>
<evidence type="ECO:0000313" key="1">
    <source>
        <dbReference type="EMBL" id="EEV89476.1"/>
    </source>
</evidence>
<gene>
    <name evidence="1" type="ORF">HMPREF0198_0377</name>
</gene>
<organism evidence="1 2">
    <name type="scientific">Cardiobacterium hominis (strain ATCC 15826 / DSM 8339 / NCTC 10426 / 6573)</name>
    <dbReference type="NCBI Taxonomy" id="638300"/>
    <lineage>
        <taxon>Bacteria</taxon>
        <taxon>Pseudomonadati</taxon>
        <taxon>Pseudomonadota</taxon>
        <taxon>Gammaproteobacteria</taxon>
        <taxon>Cardiobacteriales</taxon>
        <taxon>Cardiobacteriaceae</taxon>
        <taxon>Cardiobacterium</taxon>
    </lineage>
</organism>
<proteinExistence type="predicted"/>
<dbReference type="HOGENOM" id="CLU_3231254_0_0_6"/>
<accession>C8N7A0</accession>
<keyword evidence="2" id="KW-1185">Reference proteome</keyword>
<comment type="caution">
    <text evidence="1">The sequence shown here is derived from an EMBL/GenBank/DDBJ whole genome shotgun (WGS) entry which is preliminary data.</text>
</comment>
<sequence length="43" mass="5007">MLMIFLATKSSSQKVCEFAKMRDRRKDSAIFKKGLPRRSSSRN</sequence>
<name>C8N7A0_CARH6</name>
<reference evidence="1 2" key="1">
    <citation type="submission" date="2009-08" db="EMBL/GenBank/DDBJ databases">
        <authorList>
            <person name="Qin X."/>
            <person name="Bachman B."/>
            <person name="Battles P."/>
            <person name="Bell A."/>
            <person name="Bess C."/>
            <person name="Bickham C."/>
            <person name="Chaboub L."/>
            <person name="Chen D."/>
            <person name="Coyle M."/>
            <person name="Deiros D.R."/>
            <person name="Dinh H."/>
            <person name="Forbes L."/>
            <person name="Fowler G."/>
            <person name="Francisco L."/>
            <person name="Fu Q."/>
            <person name="Gubbala S."/>
            <person name="Hale W."/>
            <person name="Han Y."/>
            <person name="Hemphill L."/>
            <person name="Highlander S.K."/>
            <person name="Hirani K."/>
            <person name="Hogues M."/>
            <person name="Jackson L."/>
            <person name="Jakkamsetti A."/>
            <person name="Javaid M."/>
            <person name="Jiang H."/>
            <person name="Korchina V."/>
            <person name="Kovar C."/>
            <person name="Lara F."/>
            <person name="Lee S."/>
            <person name="Mata R."/>
            <person name="Mathew T."/>
            <person name="Moen C."/>
            <person name="Morales K."/>
            <person name="Munidasa M."/>
            <person name="Nazareth L."/>
            <person name="Ngo R."/>
            <person name="Nguyen L."/>
            <person name="Okwuonu G."/>
            <person name="Ongeri F."/>
            <person name="Patil S."/>
            <person name="Petrosino J."/>
            <person name="Pham C."/>
            <person name="Pham P."/>
            <person name="Pu L.-L."/>
            <person name="Puazo M."/>
            <person name="Raj R."/>
            <person name="Reid J."/>
            <person name="Rouhana J."/>
            <person name="Saada N."/>
            <person name="Shang Y."/>
            <person name="Simmons D."/>
            <person name="Thornton R."/>
            <person name="Warren J."/>
            <person name="Weissenberger G."/>
            <person name="Zhang J."/>
            <person name="Zhang L."/>
            <person name="Zhou C."/>
            <person name="Zhu D."/>
            <person name="Muzny D."/>
            <person name="Worley K."/>
            <person name="Gibbs R."/>
        </authorList>
    </citation>
    <scope>NUCLEOTIDE SEQUENCE [LARGE SCALE GENOMIC DNA]</scope>
    <source>
        <strain evidence="2">ATCC 15826 / DSM 8339 / NCTC 10426 / 6573</strain>
    </source>
</reference>
<protein>
    <submittedName>
        <fullName evidence="1">Uncharacterized protein</fullName>
    </submittedName>
</protein>
<dbReference type="AlphaFoldDB" id="C8N7A0"/>
<dbReference type="Proteomes" id="UP000004870">
    <property type="component" value="Unassembled WGS sequence"/>
</dbReference>
<evidence type="ECO:0000313" key="2">
    <source>
        <dbReference type="Proteomes" id="UP000004870"/>
    </source>
</evidence>